<dbReference type="Gene3D" id="3.30.360.10">
    <property type="entry name" value="Dihydrodipicolinate Reductase, domain 2"/>
    <property type="match status" value="2"/>
</dbReference>
<reference evidence="4 5" key="1">
    <citation type="submission" date="2015-04" db="EMBL/GenBank/DDBJ databases">
        <authorList>
            <person name="Heijne W.H."/>
            <person name="Fedorova N.D."/>
            <person name="Nierman W.C."/>
            <person name="Vollebregt A.W."/>
            <person name="Zhao Z."/>
            <person name="Wu L."/>
            <person name="Kumar M."/>
            <person name="Stam H."/>
            <person name="van den Berg M.A."/>
            <person name="Pel H.J."/>
        </authorList>
    </citation>
    <scope>NUCLEOTIDE SEQUENCE [LARGE SCALE GENOMIC DNA]</scope>
    <source>
        <strain evidence="4 5">CBS 393.64</strain>
    </source>
</reference>
<name>A0A0F4YKD2_RASE3</name>
<dbReference type="EMBL" id="LASV01000438">
    <property type="protein sequence ID" value="KKA18595.1"/>
    <property type="molecule type" value="Genomic_DNA"/>
</dbReference>
<evidence type="ECO:0000259" key="3">
    <source>
        <dbReference type="Pfam" id="PF02894"/>
    </source>
</evidence>
<dbReference type="PANTHER" id="PTHR43377:SF12">
    <property type="entry name" value="BINDING ROSSMANN FOLD OXIDOREDUCTASE, PUTATIVE (AFU_ORTHOLOGUE AFUA_3G11840)-RELATED"/>
    <property type="match status" value="1"/>
</dbReference>
<dbReference type="InterPro" id="IPR051450">
    <property type="entry name" value="Gfo/Idh/MocA_Oxidoreductases"/>
</dbReference>
<keyword evidence="5" id="KW-1185">Reference proteome</keyword>
<dbReference type="Pfam" id="PF01408">
    <property type="entry name" value="GFO_IDH_MocA"/>
    <property type="match status" value="1"/>
</dbReference>
<gene>
    <name evidence="4" type="ORF">T310_7454</name>
</gene>
<evidence type="ECO:0000313" key="5">
    <source>
        <dbReference type="Proteomes" id="UP000053958"/>
    </source>
</evidence>
<comment type="caution">
    <text evidence="4">The sequence shown here is derived from an EMBL/GenBank/DDBJ whole genome shotgun (WGS) entry which is preliminary data.</text>
</comment>
<dbReference type="GO" id="GO:0000166">
    <property type="term" value="F:nucleotide binding"/>
    <property type="evidence" value="ECO:0007669"/>
    <property type="project" value="InterPro"/>
</dbReference>
<feature type="region of interest" description="Disordered" evidence="1">
    <location>
        <begin position="1"/>
        <end position="38"/>
    </location>
</feature>
<organism evidence="4 5">
    <name type="scientific">Rasamsonia emersonii (strain ATCC 16479 / CBS 393.64 / IMI 116815)</name>
    <dbReference type="NCBI Taxonomy" id="1408163"/>
    <lineage>
        <taxon>Eukaryota</taxon>
        <taxon>Fungi</taxon>
        <taxon>Dikarya</taxon>
        <taxon>Ascomycota</taxon>
        <taxon>Pezizomycotina</taxon>
        <taxon>Eurotiomycetes</taxon>
        <taxon>Eurotiomycetidae</taxon>
        <taxon>Eurotiales</taxon>
        <taxon>Trichocomaceae</taxon>
        <taxon>Rasamsonia</taxon>
    </lineage>
</organism>
<dbReference type="SUPFAM" id="SSF55347">
    <property type="entry name" value="Glyceraldehyde-3-phosphate dehydrogenase-like, C-terminal domain"/>
    <property type="match status" value="1"/>
</dbReference>
<dbReference type="OrthoDB" id="64915at2759"/>
<feature type="domain" description="Gfo/Idh/MocA-like oxidoreductase C-terminal" evidence="3">
    <location>
        <begin position="210"/>
        <end position="272"/>
    </location>
</feature>
<dbReference type="SUPFAM" id="SSF51735">
    <property type="entry name" value="NAD(P)-binding Rossmann-fold domains"/>
    <property type="match status" value="1"/>
</dbReference>
<dbReference type="RefSeq" id="XP_013325207.1">
    <property type="nucleotide sequence ID" value="XM_013469753.1"/>
</dbReference>
<dbReference type="GeneID" id="25319726"/>
<protein>
    <submittedName>
        <fullName evidence="4">NAD binding Rossmann fold oxidoreductase</fullName>
    </submittedName>
</protein>
<dbReference type="InterPro" id="IPR004104">
    <property type="entry name" value="Gfo/Idh/MocA-like_OxRdtase_C"/>
</dbReference>
<evidence type="ECO:0000259" key="2">
    <source>
        <dbReference type="Pfam" id="PF01408"/>
    </source>
</evidence>
<dbReference type="Proteomes" id="UP000053958">
    <property type="component" value="Unassembled WGS sequence"/>
</dbReference>
<dbReference type="Gene3D" id="3.40.50.720">
    <property type="entry name" value="NAD(P)-binding Rossmann-like Domain"/>
    <property type="match status" value="1"/>
</dbReference>
<dbReference type="STRING" id="1408163.A0A0F4YKD2"/>
<feature type="compositionally biased region" description="Polar residues" evidence="1">
    <location>
        <begin position="1"/>
        <end position="13"/>
    </location>
</feature>
<accession>A0A0F4YKD2</accession>
<dbReference type="PANTHER" id="PTHR43377">
    <property type="entry name" value="BILIVERDIN REDUCTASE A"/>
    <property type="match status" value="1"/>
</dbReference>
<feature type="domain" description="Gfo/Idh/MocA-like oxidoreductase N-terminal" evidence="2">
    <location>
        <begin position="42"/>
        <end position="177"/>
    </location>
</feature>
<evidence type="ECO:0000313" key="4">
    <source>
        <dbReference type="EMBL" id="KKA18595.1"/>
    </source>
</evidence>
<evidence type="ECO:0000256" key="1">
    <source>
        <dbReference type="SAM" id="MobiDB-lite"/>
    </source>
</evidence>
<dbReference type="AlphaFoldDB" id="A0A0F4YKD2"/>
<proteinExistence type="predicted"/>
<dbReference type="Pfam" id="PF02894">
    <property type="entry name" value="GFO_IDH_MocA_C"/>
    <property type="match status" value="1"/>
</dbReference>
<dbReference type="InterPro" id="IPR000683">
    <property type="entry name" value="Gfo/Idh/MocA-like_OxRdtase_N"/>
</dbReference>
<dbReference type="InterPro" id="IPR036291">
    <property type="entry name" value="NAD(P)-bd_dom_sf"/>
</dbReference>
<sequence>MTASQSNGQSNGTAAAANGHLNQAITSSGSTNGTNGKGKKLKFLVIGAGSRGHAYAEAVTDATSAVIHAVAEPHTYKRREFGQRFIWGTQGKPSEGQEFTDWKEWLQWEQERRRKKQQQQQQQPDSVPDGVDGVFVCSLDETHVEIMTAIAPLQLHVLCEKPLATSLRDCLAIYRAFVPRGQEDSAPSKVFSIGHVLRYSPHNMRLRQLLLTDRVIGDIVSIEHTEPVGWWHFAHSYVRGNWRRETSEGVGSLLTKSCHDIDFILWLLSSPPPGAPRDTPPHAPRSISSTGVLTQFRPQRKPAAAGSATNCLSCPAERSCNYSALRIYRDLQLAKGDTAWPVSIVCPDIEDTLRTAGMSAAEELLLRRLGEDYDRATTPDAEIAARPWYGRCVYEADNNVCDDQTVTITWDDDDSPTTKSLPSRIAKTATLHMIAPTEKQCERRGRVYGTEGELEYDSRTIRIYSFTTRSFTTIEIPRQPPKEERSHGGGDYGLTRMFVAAVDAVENHGWDVRDAQAHFVGCTLEEAVRSHAVVFAAEEARREEKVVRWKEWWEEKLKSFAVAADDAGKSALAL</sequence>